<dbReference type="FunFam" id="3.40.50.720:FF:000084">
    <property type="entry name" value="Short-chain dehydrogenase reductase"/>
    <property type="match status" value="1"/>
</dbReference>
<dbReference type="Pfam" id="PF13561">
    <property type="entry name" value="adh_short_C2"/>
    <property type="match status" value="1"/>
</dbReference>
<evidence type="ECO:0000313" key="3">
    <source>
        <dbReference type="EMBL" id="WLS43687.1"/>
    </source>
</evidence>
<sequence length="249" mass="24912">MPFGPGAARAAVVTRVAVVTGGASGIGAAVVRTLARDSTHVVVADVDLDAAREVAAEVGGRAAQLDVTDSQAVDAFFADGQCPDVLVCSAGGALRSAALEIDDPTFGAVLDLNVGGFFRCARAAARRSIRLSRPLSIVHVGSSLAEGAATDLAHFGAAKAACASLVRTLAVEWASHGIRVNSVVPGLVRTPATAAVLASHEASLARDVPLGRVGEPDDVAGAVAYLVGADAGWVTGTAVTVDGGRRASR</sequence>
<dbReference type="PRINTS" id="PR00081">
    <property type="entry name" value="GDHRDH"/>
</dbReference>
<evidence type="ECO:0000256" key="1">
    <source>
        <dbReference type="ARBA" id="ARBA00006484"/>
    </source>
</evidence>
<comment type="similarity">
    <text evidence="1">Belongs to the short-chain dehydrogenases/reductases (SDR) family.</text>
</comment>
<name>A0AAJ6HP89_9ACTN</name>
<dbReference type="Gene3D" id="3.40.50.720">
    <property type="entry name" value="NAD(P)-binding Rossmann-like Domain"/>
    <property type="match status" value="1"/>
</dbReference>
<dbReference type="AlphaFoldDB" id="A0AAJ6HP89"/>
<evidence type="ECO:0000313" key="4">
    <source>
        <dbReference type="Proteomes" id="UP001235874"/>
    </source>
</evidence>
<protein>
    <submittedName>
        <fullName evidence="3">SDR family oxidoreductase</fullName>
    </submittedName>
</protein>
<dbReference type="InterPro" id="IPR002347">
    <property type="entry name" value="SDR_fam"/>
</dbReference>
<dbReference type="GO" id="GO:0016616">
    <property type="term" value="F:oxidoreductase activity, acting on the CH-OH group of donors, NAD or NADP as acceptor"/>
    <property type="evidence" value="ECO:0007669"/>
    <property type="project" value="TreeGrafter"/>
</dbReference>
<accession>A0AAJ6HP89</accession>
<dbReference type="EMBL" id="CP130472">
    <property type="protein sequence ID" value="WLS43687.1"/>
    <property type="molecule type" value="Genomic_DNA"/>
</dbReference>
<dbReference type="RefSeq" id="WP_167943687.1">
    <property type="nucleotide sequence ID" value="NZ_CP130472.1"/>
</dbReference>
<gene>
    <name evidence="3" type="ORF">Q3V37_20020</name>
</gene>
<dbReference type="SUPFAM" id="SSF51735">
    <property type="entry name" value="NAD(P)-binding Rossmann-fold domains"/>
    <property type="match status" value="1"/>
</dbReference>
<dbReference type="CDD" id="cd05233">
    <property type="entry name" value="SDR_c"/>
    <property type="match status" value="1"/>
</dbReference>
<proteinExistence type="inferred from homology"/>
<dbReference type="KEGG" id="mprn:Q3V37_20020"/>
<dbReference type="PANTHER" id="PTHR42760:SF133">
    <property type="entry name" value="3-OXOACYL-[ACYL-CARRIER-PROTEIN] REDUCTASE"/>
    <property type="match status" value="1"/>
</dbReference>
<keyword evidence="4" id="KW-1185">Reference proteome</keyword>
<organism evidence="3 4">
    <name type="scientific">Micromonospora profundi</name>
    <dbReference type="NCBI Taxonomy" id="1420889"/>
    <lineage>
        <taxon>Bacteria</taxon>
        <taxon>Bacillati</taxon>
        <taxon>Actinomycetota</taxon>
        <taxon>Actinomycetes</taxon>
        <taxon>Micromonosporales</taxon>
        <taxon>Micromonosporaceae</taxon>
        <taxon>Micromonospora</taxon>
    </lineage>
</organism>
<dbReference type="InterPro" id="IPR036291">
    <property type="entry name" value="NAD(P)-bd_dom_sf"/>
</dbReference>
<dbReference type="PANTHER" id="PTHR42760">
    <property type="entry name" value="SHORT-CHAIN DEHYDROGENASES/REDUCTASES FAMILY MEMBER"/>
    <property type="match status" value="1"/>
</dbReference>
<dbReference type="Proteomes" id="UP001235874">
    <property type="component" value="Chromosome"/>
</dbReference>
<evidence type="ECO:0000256" key="2">
    <source>
        <dbReference type="ARBA" id="ARBA00023002"/>
    </source>
</evidence>
<reference evidence="3 4" key="1">
    <citation type="submission" date="2023-07" db="EMBL/GenBank/DDBJ databases">
        <title>Micromonospora profundi TRM 95458 converts glycerol to a new osmotic compound.</title>
        <authorList>
            <person name="Lu D."/>
        </authorList>
    </citation>
    <scope>NUCLEOTIDE SEQUENCE [LARGE SCALE GENOMIC DNA]</scope>
    <source>
        <strain evidence="3 4">TRM95458</strain>
    </source>
</reference>
<keyword evidence="2" id="KW-0560">Oxidoreductase</keyword>